<accession>A0ABS5PF94</accession>
<sequence>MKKYASLILFALLLNGCDDGDLTVDTIDFDDTTITSQTCDPLTNNLIYRLKPQESLLIQLPDDKIINDQTIKDQPLVYDIDNSLYRVVYRAYDGTVATANICGAIPPTSPKVTEEWQATAGQIVIISQQNTDNTATDGSSKITGYTHNIAFRNITFLKPSGPQVEEEFNFGNFVTAYTSPSTIYTNPVQQCSNTKQIYNFNTTSALTIDNIDPLLIVNEITPTDKPRTGLINATTNKVLLRSYINGTLTQSYFCGSTIPSSPAVNETWIAQNGSEGQSGIIQVTTTKVLNTYTHNIVLKSVKLVKGNSSFNLATNYILGNLEVTVAP</sequence>
<evidence type="ECO:0000313" key="1">
    <source>
        <dbReference type="EMBL" id="MBS7232978.1"/>
    </source>
</evidence>
<reference evidence="1 2" key="1">
    <citation type="journal article" date="2018" name="Int. J. Syst. Evol. Microbiol.">
        <title>Flavobacterium chryseum sp. nov. and Flavobacterium psychroterrae sp. nov., novel environmental bacteria isolated from Antarctica.</title>
        <authorList>
            <person name="Kralova S."/>
            <person name="Svec P."/>
            <person name="Busse H.J."/>
            <person name="Stankova E."/>
            <person name="Vaczi P."/>
            <person name="Sedlacek I."/>
        </authorList>
    </citation>
    <scope>NUCLEOTIDE SEQUENCE [LARGE SCALE GENOMIC DNA]</scope>
    <source>
        <strain evidence="1 2">CCM 8827</strain>
    </source>
</reference>
<organism evidence="1 2">
    <name type="scientific">Flavobacterium psychroterrae</name>
    <dbReference type="NCBI Taxonomy" id="2133767"/>
    <lineage>
        <taxon>Bacteria</taxon>
        <taxon>Pseudomonadati</taxon>
        <taxon>Bacteroidota</taxon>
        <taxon>Flavobacteriia</taxon>
        <taxon>Flavobacteriales</taxon>
        <taxon>Flavobacteriaceae</taxon>
        <taxon>Flavobacterium</taxon>
    </lineage>
</organism>
<name>A0ABS5PF94_9FLAO</name>
<gene>
    <name evidence="1" type="ORF">KHA90_18310</name>
</gene>
<comment type="caution">
    <text evidence="1">The sequence shown here is derived from an EMBL/GenBank/DDBJ whole genome shotgun (WGS) entry which is preliminary data.</text>
</comment>
<protein>
    <submittedName>
        <fullName evidence="1">Uncharacterized protein</fullName>
    </submittedName>
</protein>
<dbReference type="Proteomes" id="UP000722625">
    <property type="component" value="Unassembled WGS sequence"/>
</dbReference>
<dbReference type="RefSeq" id="WP_213304230.1">
    <property type="nucleotide sequence ID" value="NZ_JAGYVZ010000019.1"/>
</dbReference>
<dbReference type="EMBL" id="JAGYVZ010000019">
    <property type="protein sequence ID" value="MBS7232978.1"/>
    <property type="molecule type" value="Genomic_DNA"/>
</dbReference>
<proteinExistence type="predicted"/>
<keyword evidence="2" id="KW-1185">Reference proteome</keyword>
<evidence type="ECO:0000313" key="2">
    <source>
        <dbReference type="Proteomes" id="UP000722625"/>
    </source>
</evidence>